<gene>
    <name evidence="2" type="ORF">HanXRQr2_Chr13g0619031</name>
</gene>
<dbReference type="Pfam" id="PF00501">
    <property type="entry name" value="AMP-binding"/>
    <property type="match status" value="1"/>
</dbReference>
<dbReference type="EMBL" id="MNCJ02000328">
    <property type="protein sequence ID" value="KAF5776057.1"/>
    <property type="molecule type" value="Genomic_DNA"/>
</dbReference>
<sequence length="185" mass="19930">MLKMPSPRPHSFNCTSNRDGVAIMCFTSGTTRKPKGVMLSHSALIVQSLAKIATVGYNDDDVYMHTAPLGQVGGLSSALSMLIVGGCHVLMAKFEAKLALEAIEETKYTRKELPTVKKILNGGGSLSNKQIKDATDIFPNAGPFTAYGMTEGCLSLTFMTLKDPTKQITVEKKLDVENEQEGVCV</sequence>
<accession>A0A9K3EML4</accession>
<organism evidence="2 3">
    <name type="scientific">Helianthus annuus</name>
    <name type="common">Common sunflower</name>
    <dbReference type="NCBI Taxonomy" id="4232"/>
    <lineage>
        <taxon>Eukaryota</taxon>
        <taxon>Viridiplantae</taxon>
        <taxon>Streptophyta</taxon>
        <taxon>Embryophyta</taxon>
        <taxon>Tracheophyta</taxon>
        <taxon>Spermatophyta</taxon>
        <taxon>Magnoliopsida</taxon>
        <taxon>eudicotyledons</taxon>
        <taxon>Gunneridae</taxon>
        <taxon>Pentapetalae</taxon>
        <taxon>asterids</taxon>
        <taxon>campanulids</taxon>
        <taxon>Asterales</taxon>
        <taxon>Asteraceae</taxon>
        <taxon>Asteroideae</taxon>
        <taxon>Heliantheae alliance</taxon>
        <taxon>Heliantheae</taxon>
        <taxon>Helianthus</taxon>
    </lineage>
</organism>
<dbReference type="GO" id="GO:0008756">
    <property type="term" value="F:o-succinylbenzoate-CoA ligase activity"/>
    <property type="evidence" value="ECO:0007669"/>
    <property type="project" value="UniProtKB-EC"/>
</dbReference>
<dbReference type="PANTHER" id="PTHR43201">
    <property type="entry name" value="ACYL-COA SYNTHETASE"/>
    <property type="match status" value="1"/>
</dbReference>
<keyword evidence="2" id="KW-0436">Ligase</keyword>
<name>A0A9K3EML4_HELAN</name>
<dbReference type="SUPFAM" id="SSF56801">
    <property type="entry name" value="Acetyl-CoA synthetase-like"/>
    <property type="match status" value="1"/>
</dbReference>
<dbReference type="Gramene" id="mRNA:HanXRQr2_Chr13g0619031">
    <property type="protein sequence ID" value="mRNA:HanXRQr2_Chr13g0619031"/>
    <property type="gene ID" value="HanXRQr2_Chr13g0619031"/>
</dbReference>
<comment type="caution">
    <text evidence="2">The sequence shown here is derived from an EMBL/GenBank/DDBJ whole genome shotgun (WGS) entry which is preliminary data.</text>
</comment>
<dbReference type="InterPro" id="IPR000873">
    <property type="entry name" value="AMP-dep_synth/lig_dom"/>
</dbReference>
<evidence type="ECO:0000313" key="3">
    <source>
        <dbReference type="Proteomes" id="UP000215914"/>
    </source>
</evidence>
<protein>
    <submittedName>
        <fullName evidence="2">O-succinylbenzoate--CoA ligase</fullName>
        <ecNumber evidence="2">6.2.1.26</ecNumber>
    </submittedName>
</protein>
<feature type="domain" description="AMP-dependent synthetase/ligase" evidence="1">
    <location>
        <begin position="16"/>
        <end position="109"/>
    </location>
</feature>
<dbReference type="PANTHER" id="PTHR43201:SF32">
    <property type="entry name" value="2-SUCCINYLBENZOATE--COA LIGASE, CHLOROPLASTIC_PEROXISOMAL"/>
    <property type="match status" value="1"/>
</dbReference>
<evidence type="ECO:0000259" key="1">
    <source>
        <dbReference type="Pfam" id="PF00501"/>
    </source>
</evidence>
<evidence type="ECO:0000313" key="2">
    <source>
        <dbReference type="EMBL" id="KAF5776057.1"/>
    </source>
</evidence>
<reference evidence="2" key="1">
    <citation type="journal article" date="2017" name="Nature">
        <title>The sunflower genome provides insights into oil metabolism, flowering and Asterid evolution.</title>
        <authorList>
            <person name="Badouin H."/>
            <person name="Gouzy J."/>
            <person name="Grassa C.J."/>
            <person name="Murat F."/>
            <person name="Staton S.E."/>
            <person name="Cottret L."/>
            <person name="Lelandais-Briere C."/>
            <person name="Owens G.L."/>
            <person name="Carrere S."/>
            <person name="Mayjonade B."/>
            <person name="Legrand L."/>
            <person name="Gill N."/>
            <person name="Kane N.C."/>
            <person name="Bowers J.E."/>
            <person name="Hubner S."/>
            <person name="Bellec A."/>
            <person name="Berard A."/>
            <person name="Berges H."/>
            <person name="Blanchet N."/>
            <person name="Boniface M.C."/>
            <person name="Brunel D."/>
            <person name="Catrice O."/>
            <person name="Chaidir N."/>
            <person name="Claudel C."/>
            <person name="Donnadieu C."/>
            <person name="Faraut T."/>
            <person name="Fievet G."/>
            <person name="Helmstetter N."/>
            <person name="King M."/>
            <person name="Knapp S.J."/>
            <person name="Lai Z."/>
            <person name="Le Paslier M.C."/>
            <person name="Lippi Y."/>
            <person name="Lorenzon L."/>
            <person name="Mandel J.R."/>
            <person name="Marage G."/>
            <person name="Marchand G."/>
            <person name="Marquand E."/>
            <person name="Bret-Mestries E."/>
            <person name="Morien E."/>
            <person name="Nambeesan S."/>
            <person name="Nguyen T."/>
            <person name="Pegot-Espagnet P."/>
            <person name="Pouilly N."/>
            <person name="Raftis F."/>
            <person name="Sallet E."/>
            <person name="Schiex T."/>
            <person name="Thomas J."/>
            <person name="Vandecasteele C."/>
            <person name="Vares D."/>
            <person name="Vear F."/>
            <person name="Vautrin S."/>
            <person name="Crespi M."/>
            <person name="Mangin B."/>
            <person name="Burke J.M."/>
            <person name="Salse J."/>
            <person name="Munos S."/>
            <person name="Vincourt P."/>
            <person name="Rieseberg L.H."/>
            <person name="Langlade N.B."/>
        </authorList>
    </citation>
    <scope>NUCLEOTIDE SEQUENCE</scope>
    <source>
        <tissue evidence="2">Leaves</tissue>
    </source>
</reference>
<dbReference type="AlphaFoldDB" id="A0A9K3EML4"/>
<dbReference type="Proteomes" id="UP000215914">
    <property type="component" value="Unassembled WGS sequence"/>
</dbReference>
<reference evidence="2" key="2">
    <citation type="submission" date="2020-06" db="EMBL/GenBank/DDBJ databases">
        <title>Helianthus annuus Genome sequencing and assembly Release 2.</title>
        <authorList>
            <person name="Gouzy J."/>
            <person name="Langlade N."/>
            <person name="Munos S."/>
        </authorList>
    </citation>
    <scope>NUCLEOTIDE SEQUENCE</scope>
    <source>
        <tissue evidence="2">Leaves</tissue>
    </source>
</reference>
<proteinExistence type="predicted"/>
<dbReference type="EC" id="6.2.1.26" evidence="2"/>
<keyword evidence="3" id="KW-1185">Reference proteome</keyword>
<dbReference type="Gene3D" id="3.40.50.12780">
    <property type="entry name" value="N-terminal domain of ligase-like"/>
    <property type="match status" value="2"/>
</dbReference>
<dbReference type="InterPro" id="IPR042099">
    <property type="entry name" value="ANL_N_sf"/>
</dbReference>